<keyword evidence="2" id="KW-0808">Transferase</keyword>
<dbReference type="InterPro" id="IPR051531">
    <property type="entry name" value="N-acetyltransferase"/>
</dbReference>
<evidence type="ECO:0000259" key="1">
    <source>
        <dbReference type="PROSITE" id="PS51186"/>
    </source>
</evidence>
<dbReference type="KEGG" id="mrtj:KHC33_03120"/>
<feature type="domain" description="N-acetyltransferase" evidence="1">
    <location>
        <begin position="22"/>
        <end position="177"/>
    </location>
</feature>
<name>A0A8E7B379_9EURY</name>
<organism evidence="2 3">
    <name type="scientific">Methanospirillum purgamenti</name>
    <dbReference type="NCBI Taxonomy" id="2834276"/>
    <lineage>
        <taxon>Archaea</taxon>
        <taxon>Methanobacteriati</taxon>
        <taxon>Methanobacteriota</taxon>
        <taxon>Stenosarchaea group</taxon>
        <taxon>Methanomicrobia</taxon>
        <taxon>Methanomicrobiales</taxon>
        <taxon>Methanospirillaceae</taxon>
        <taxon>Methanospirillum</taxon>
    </lineage>
</organism>
<dbReference type="AlphaFoldDB" id="A0A8E7B379"/>
<dbReference type="GeneID" id="65096142"/>
<dbReference type="PANTHER" id="PTHR43792:SF13">
    <property type="entry name" value="ACETYLTRANSFERASE"/>
    <property type="match status" value="1"/>
</dbReference>
<keyword evidence="3" id="KW-1185">Reference proteome</keyword>
<dbReference type="EMBL" id="CP075546">
    <property type="protein sequence ID" value="QVV89526.1"/>
    <property type="molecule type" value="Genomic_DNA"/>
</dbReference>
<dbReference type="PROSITE" id="PS51186">
    <property type="entry name" value="GNAT"/>
    <property type="match status" value="1"/>
</dbReference>
<accession>A0A8E7B379</accession>
<proteinExistence type="predicted"/>
<gene>
    <name evidence="2" type="ORF">KHC33_03120</name>
</gene>
<dbReference type="SUPFAM" id="SSF55729">
    <property type="entry name" value="Acyl-CoA N-acyltransferases (Nat)"/>
    <property type="match status" value="1"/>
</dbReference>
<dbReference type="Proteomes" id="UP000680656">
    <property type="component" value="Chromosome"/>
</dbReference>
<dbReference type="PANTHER" id="PTHR43792">
    <property type="entry name" value="GNAT FAMILY, PUTATIVE (AFU_ORTHOLOGUE AFUA_3G00765)-RELATED-RELATED"/>
    <property type="match status" value="1"/>
</dbReference>
<protein>
    <submittedName>
        <fullName evidence="2">GNAT family N-acetyltransferase</fullName>
    </submittedName>
</protein>
<dbReference type="RefSeq" id="WP_214420320.1">
    <property type="nucleotide sequence ID" value="NZ_CP075546.1"/>
</dbReference>
<dbReference type="Gene3D" id="3.40.630.30">
    <property type="match status" value="1"/>
</dbReference>
<sequence length="177" mass="19812">MTTQQLMSDRLRLVPVTVETCIAELEKSPKLSALLDADIPGCWPPPLVTEETLHQFISMLQADEVRLCSWYWIQTSRILNGRDILIGGGGLFTNDDNSCELGYSVLTDFQNQGYATEAVKAILTYAFSVRDVEQIYAHTYPYLVPSVRVLQKSGFLFNGPGKEEGTIQFLISRKTAD</sequence>
<dbReference type="InterPro" id="IPR016181">
    <property type="entry name" value="Acyl_CoA_acyltransferase"/>
</dbReference>
<evidence type="ECO:0000313" key="2">
    <source>
        <dbReference type="EMBL" id="QVV89526.1"/>
    </source>
</evidence>
<evidence type="ECO:0000313" key="3">
    <source>
        <dbReference type="Proteomes" id="UP000680656"/>
    </source>
</evidence>
<dbReference type="Pfam" id="PF13302">
    <property type="entry name" value="Acetyltransf_3"/>
    <property type="match status" value="1"/>
</dbReference>
<dbReference type="GO" id="GO:0016747">
    <property type="term" value="F:acyltransferase activity, transferring groups other than amino-acyl groups"/>
    <property type="evidence" value="ECO:0007669"/>
    <property type="project" value="InterPro"/>
</dbReference>
<reference evidence="2 3" key="1">
    <citation type="submission" date="2021-05" db="EMBL/GenBank/DDBJ databases">
        <title>A novel Methanospirillum isolate from a pyrite-forming mixed culture.</title>
        <authorList>
            <person name="Bunk B."/>
            <person name="Sproer C."/>
            <person name="Spring S."/>
            <person name="Pester M."/>
        </authorList>
    </citation>
    <scope>NUCLEOTIDE SEQUENCE [LARGE SCALE GENOMIC DNA]</scope>
    <source>
        <strain evidence="2 3">J.3.6.1-F.2.7.3</strain>
    </source>
</reference>
<dbReference type="InterPro" id="IPR000182">
    <property type="entry name" value="GNAT_dom"/>
</dbReference>